<dbReference type="OrthoDB" id="654211at2759"/>
<keyword evidence="10" id="KW-0539">Nucleus</keyword>
<dbReference type="Gene3D" id="3.30.160.60">
    <property type="entry name" value="Classic Zinc Finger"/>
    <property type="match status" value="6"/>
</dbReference>
<evidence type="ECO:0000256" key="12">
    <source>
        <dbReference type="SAM" id="MobiDB-lite"/>
    </source>
</evidence>
<feature type="domain" description="C2H2-type" evidence="13">
    <location>
        <begin position="295"/>
        <end position="322"/>
    </location>
</feature>
<evidence type="ECO:0000313" key="16">
    <source>
        <dbReference type="RefSeq" id="XP_030051116.1"/>
    </source>
</evidence>
<dbReference type="FunFam" id="3.30.160.60:FF:000446">
    <property type="entry name" value="Zinc finger protein"/>
    <property type="match status" value="1"/>
</dbReference>
<sequence>MSAGVSAQGPVTFEDIAVYFTQEEWEDLEEWQKKLYKEVMKENYQMLRCLETGFQTVTPDIISHIERGEEPYIRVGLKSEERETGKSSNSEIDACKRRHEKIPPEEPTGHLDVTKTESERERRDVCPCCDWRNNCQTQCKPKEGPRNPHRDSTVNAPPCEQITNDIPHTAEQQRNPVERKQFVCNELRNCYMNQSPPLSHQRLYEGERPSTCTDCGEIFKQKEFLSLSPKTHTVCNRPFPFTENGKCFLRKPDPDVPKSTCIEKKPFVCSECGNSFSRKGYLQQHLRVHTGEKPFPCTECGYRFSHKPNLTRHLRVHTGEKPFVCSECGNSFSQKSYLQLHFRMHTGEKPFICSECGNSFSQKTYLQQHLRVHTGEKPFPCRECGKGFTRKLHLTLHLSTHTGDKVFVCNEWSGGVACPLCYKAIQCNHYFHNKIYKRKFEINIRIINSQTNKIRVWQQRGRGCA</sequence>
<keyword evidence="4" id="KW-0677">Repeat</keyword>
<feature type="domain" description="C2H2-type" evidence="13">
    <location>
        <begin position="379"/>
        <end position="406"/>
    </location>
</feature>
<feature type="compositionally biased region" description="Polar residues" evidence="12">
    <location>
        <begin position="161"/>
        <end position="173"/>
    </location>
</feature>
<feature type="domain" description="C2H2-type" evidence="13">
    <location>
        <begin position="267"/>
        <end position="294"/>
    </location>
</feature>
<dbReference type="FunFam" id="3.30.160.60:FF:000622">
    <property type="entry name" value="zinc finger protein 26 isoform X3"/>
    <property type="match status" value="1"/>
</dbReference>
<dbReference type="InterPro" id="IPR001909">
    <property type="entry name" value="KRAB"/>
</dbReference>
<evidence type="ECO:0000256" key="5">
    <source>
        <dbReference type="ARBA" id="ARBA00022771"/>
    </source>
</evidence>
<feature type="compositionally biased region" description="Basic and acidic residues" evidence="12">
    <location>
        <begin position="140"/>
        <end position="152"/>
    </location>
</feature>
<dbReference type="GO" id="GO:0000978">
    <property type="term" value="F:RNA polymerase II cis-regulatory region sequence-specific DNA binding"/>
    <property type="evidence" value="ECO:0007669"/>
    <property type="project" value="TreeGrafter"/>
</dbReference>
<dbReference type="GeneID" id="115464860"/>
<dbReference type="Pfam" id="PF01352">
    <property type="entry name" value="KRAB"/>
    <property type="match status" value="1"/>
</dbReference>
<evidence type="ECO:0000256" key="10">
    <source>
        <dbReference type="ARBA" id="ARBA00023242"/>
    </source>
</evidence>
<evidence type="ECO:0000259" key="14">
    <source>
        <dbReference type="PROSITE" id="PS50805"/>
    </source>
</evidence>
<evidence type="ECO:0000256" key="7">
    <source>
        <dbReference type="ARBA" id="ARBA00023015"/>
    </source>
</evidence>
<dbReference type="PROSITE" id="PS50157">
    <property type="entry name" value="ZINC_FINGER_C2H2_2"/>
    <property type="match status" value="5"/>
</dbReference>
<dbReference type="SUPFAM" id="SSF109640">
    <property type="entry name" value="KRAB domain (Kruppel-associated box)"/>
    <property type="match status" value="1"/>
</dbReference>
<dbReference type="SMART" id="SM00355">
    <property type="entry name" value="ZnF_C2H2"/>
    <property type="match status" value="5"/>
</dbReference>
<evidence type="ECO:0000256" key="2">
    <source>
        <dbReference type="ARBA" id="ARBA00006991"/>
    </source>
</evidence>
<keyword evidence="3" id="KW-0479">Metal-binding</keyword>
<dbReference type="RefSeq" id="XP_030051116.1">
    <property type="nucleotide sequence ID" value="XM_030195256.1"/>
</dbReference>
<dbReference type="GO" id="GO:0008270">
    <property type="term" value="F:zinc ion binding"/>
    <property type="evidence" value="ECO:0007669"/>
    <property type="project" value="UniProtKB-KW"/>
</dbReference>
<evidence type="ECO:0000256" key="9">
    <source>
        <dbReference type="ARBA" id="ARBA00023163"/>
    </source>
</evidence>
<dbReference type="InterPro" id="IPR036236">
    <property type="entry name" value="Znf_C2H2_sf"/>
</dbReference>
<dbReference type="SMART" id="SM00349">
    <property type="entry name" value="KRAB"/>
    <property type="match status" value="1"/>
</dbReference>
<dbReference type="FunFam" id="3.30.160.60:FF:000711">
    <property type="entry name" value="zinc finger protein 697"/>
    <property type="match status" value="1"/>
</dbReference>
<organism evidence="15 16">
    <name type="scientific">Microcaecilia unicolor</name>
    <dbReference type="NCBI Taxonomy" id="1415580"/>
    <lineage>
        <taxon>Eukaryota</taxon>
        <taxon>Metazoa</taxon>
        <taxon>Chordata</taxon>
        <taxon>Craniata</taxon>
        <taxon>Vertebrata</taxon>
        <taxon>Euteleostomi</taxon>
        <taxon>Amphibia</taxon>
        <taxon>Gymnophiona</taxon>
        <taxon>Siphonopidae</taxon>
        <taxon>Microcaecilia</taxon>
    </lineage>
</organism>
<keyword evidence="5 11" id="KW-0863">Zinc-finger</keyword>
<dbReference type="KEGG" id="muo:115464860"/>
<accession>A0A6P7XD01</accession>
<proteinExistence type="inferred from homology"/>
<keyword evidence="7" id="KW-0805">Transcription regulation</keyword>
<dbReference type="PROSITE" id="PS50805">
    <property type="entry name" value="KRAB"/>
    <property type="match status" value="1"/>
</dbReference>
<feature type="domain" description="KRAB" evidence="14">
    <location>
        <begin position="11"/>
        <end position="84"/>
    </location>
</feature>
<evidence type="ECO:0000256" key="1">
    <source>
        <dbReference type="ARBA" id="ARBA00004123"/>
    </source>
</evidence>
<reference evidence="16" key="1">
    <citation type="submission" date="2025-08" db="UniProtKB">
        <authorList>
            <consortium name="RefSeq"/>
        </authorList>
    </citation>
    <scope>IDENTIFICATION</scope>
</reference>
<dbReference type="InterPro" id="IPR013087">
    <property type="entry name" value="Znf_C2H2_type"/>
</dbReference>
<evidence type="ECO:0000256" key="4">
    <source>
        <dbReference type="ARBA" id="ARBA00022737"/>
    </source>
</evidence>
<feature type="region of interest" description="Disordered" evidence="12">
    <location>
        <begin position="140"/>
        <end position="173"/>
    </location>
</feature>
<dbReference type="FunCoup" id="A0A6P7XD01">
    <property type="interactions" value="95"/>
</dbReference>
<dbReference type="AlphaFoldDB" id="A0A6P7XD01"/>
<dbReference type="SUPFAM" id="SSF57667">
    <property type="entry name" value="beta-beta-alpha zinc fingers"/>
    <property type="match status" value="4"/>
</dbReference>
<evidence type="ECO:0000256" key="3">
    <source>
        <dbReference type="ARBA" id="ARBA00022723"/>
    </source>
</evidence>
<dbReference type="FunFam" id="3.30.160.60:FF:000912">
    <property type="entry name" value="Zinc finger protein 660"/>
    <property type="match status" value="1"/>
</dbReference>
<dbReference type="PANTHER" id="PTHR24388">
    <property type="entry name" value="ZINC FINGER PROTEIN"/>
    <property type="match status" value="1"/>
</dbReference>
<feature type="compositionally biased region" description="Basic and acidic residues" evidence="12">
    <location>
        <begin position="101"/>
        <end position="116"/>
    </location>
</feature>
<keyword evidence="6" id="KW-0862">Zinc</keyword>
<keyword evidence="8" id="KW-0238">DNA-binding</keyword>
<gene>
    <name evidence="16" type="primary">LOC115464860</name>
</gene>
<dbReference type="InParanoid" id="A0A6P7XD01"/>
<evidence type="ECO:0000256" key="8">
    <source>
        <dbReference type="ARBA" id="ARBA00023125"/>
    </source>
</evidence>
<keyword evidence="15" id="KW-1185">Reference proteome</keyword>
<name>A0A6P7XD01_9AMPH</name>
<feature type="domain" description="C2H2-type" evidence="13">
    <location>
        <begin position="323"/>
        <end position="350"/>
    </location>
</feature>
<comment type="subcellular location">
    <subcellularLocation>
        <location evidence="1">Nucleus</location>
    </subcellularLocation>
</comment>
<dbReference type="Pfam" id="PF00096">
    <property type="entry name" value="zf-C2H2"/>
    <property type="match status" value="5"/>
</dbReference>
<dbReference type="PANTHER" id="PTHR24388:SF50">
    <property type="entry name" value="ZINC FINGER PROTEIN 646"/>
    <property type="match status" value="1"/>
</dbReference>
<dbReference type="InterPro" id="IPR036051">
    <property type="entry name" value="KRAB_dom_sf"/>
</dbReference>
<dbReference type="InterPro" id="IPR050527">
    <property type="entry name" value="Snail/Krueppel_Znf"/>
</dbReference>
<dbReference type="CDD" id="cd07765">
    <property type="entry name" value="KRAB_A-box"/>
    <property type="match status" value="1"/>
</dbReference>
<evidence type="ECO:0000259" key="13">
    <source>
        <dbReference type="PROSITE" id="PS50157"/>
    </source>
</evidence>
<protein>
    <submittedName>
        <fullName evidence="16">Gastrula zinc finger protein XlCGF57.1-like</fullName>
    </submittedName>
</protein>
<dbReference type="Gene3D" id="6.10.140.140">
    <property type="match status" value="1"/>
</dbReference>
<dbReference type="GO" id="GO:0005634">
    <property type="term" value="C:nucleus"/>
    <property type="evidence" value="ECO:0007669"/>
    <property type="project" value="UniProtKB-SubCell"/>
</dbReference>
<dbReference type="GO" id="GO:0000981">
    <property type="term" value="F:DNA-binding transcription factor activity, RNA polymerase II-specific"/>
    <property type="evidence" value="ECO:0007669"/>
    <property type="project" value="TreeGrafter"/>
</dbReference>
<dbReference type="Proteomes" id="UP000515156">
    <property type="component" value="Chromosome 1"/>
</dbReference>
<dbReference type="FunFam" id="3.30.160.60:FF:002716">
    <property type="entry name" value="Zinc finger protein 212"/>
    <property type="match status" value="1"/>
</dbReference>
<feature type="domain" description="C2H2-type" evidence="13">
    <location>
        <begin position="351"/>
        <end position="378"/>
    </location>
</feature>
<comment type="similarity">
    <text evidence="2">Belongs to the krueppel C2H2-type zinc-finger protein family.</text>
</comment>
<keyword evidence="9" id="KW-0804">Transcription</keyword>
<dbReference type="PROSITE" id="PS00028">
    <property type="entry name" value="ZINC_FINGER_C2H2_1"/>
    <property type="match status" value="5"/>
</dbReference>
<feature type="region of interest" description="Disordered" evidence="12">
    <location>
        <begin position="80"/>
        <end position="116"/>
    </location>
</feature>
<evidence type="ECO:0000256" key="11">
    <source>
        <dbReference type="PROSITE-ProRule" id="PRU00042"/>
    </source>
</evidence>
<evidence type="ECO:0000313" key="15">
    <source>
        <dbReference type="Proteomes" id="UP000515156"/>
    </source>
</evidence>
<evidence type="ECO:0000256" key="6">
    <source>
        <dbReference type="ARBA" id="ARBA00022833"/>
    </source>
</evidence>